<evidence type="ECO:0000313" key="2">
    <source>
        <dbReference type="Proteomes" id="UP000225108"/>
    </source>
</evidence>
<dbReference type="InterPro" id="IPR007325">
    <property type="entry name" value="KFase/CYL"/>
</dbReference>
<dbReference type="PANTHER" id="PTHR34861">
    <property type="match status" value="1"/>
</dbReference>
<dbReference type="GO" id="GO:0019441">
    <property type="term" value="P:L-tryptophan catabolic process to kynurenine"/>
    <property type="evidence" value="ECO:0007669"/>
    <property type="project" value="InterPro"/>
</dbReference>
<dbReference type="PANTHER" id="PTHR34861:SF10">
    <property type="entry name" value="CYCLASE"/>
    <property type="match status" value="1"/>
</dbReference>
<evidence type="ECO:0000313" key="1">
    <source>
        <dbReference type="EMBL" id="PHV64954.1"/>
    </source>
</evidence>
<gene>
    <name evidence="1" type="ORF">CSW57_21710</name>
</gene>
<dbReference type="EMBL" id="PEBD01000011">
    <property type="protein sequence ID" value="PHV64954.1"/>
    <property type="molecule type" value="Genomic_DNA"/>
</dbReference>
<protein>
    <submittedName>
        <fullName evidence="1">Cyclase</fullName>
    </submittedName>
</protein>
<dbReference type="Proteomes" id="UP000225108">
    <property type="component" value="Unassembled WGS sequence"/>
</dbReference>
<dbReference type="AlphaFoldDB" id="A0A2G3PGL8"/>
<name>A0A2G3PGL8_WILMA</name>
<dbReference type="GO" id="GO:0004061">
    <property type="term" value="F:arylformamidase activity"/>
    <property type="evidence" value="ECO:0007669"/>
    <property type="project" value="InterPro"/>
</dbReference>
<dbReference type="Pfam" id="PF04199">
    <property type="entry name" value="Cyclase"/>
    <property type="match status" value="1"/>
</dbReference>
<comment type="caution">
    <text evidence="1">The sequence shown here is derived from an EMBL/GenBank/DDBJ whole genome shotgun (WGS) entry which is preliminary data.</text>
</comment>
<proteinExistence type="predicted"/>
<organism evidence="1 2">
    <name type="scientific">Williamsia marianensis</name>
    <dbReference type="NCBI Taxonomy" id="85044"/>
    <lineage>
        <taxon>Bacteria</taxon>
        <taxon>Bacillati</taxon>
        <taxon>Actinomycetota</taxon>
        <taxon>Actinomycetes</taxon>
        <taxon>Mycobacteriales</taxon>
        <taxon>Nocardiaceae</taxon>
        <taxon>Williamsia</taxon>
    </lineage>
</organism>
<dbReference type="InterPro" id="IPR037175">
    <property type="entry name" value="KFase_sf"/>
</dbReference>
<dbReference type="SUPFAM" id="SSF102198">
    <property type="entry name" value="Putative cyclase"/>
    <property type="match status" value="1"/>
</dbReference>
<reference evidence="1 2" key="1">
    <citation type="submission" date="2017-10" db="EMBL/GenBank/DDBJ databases">
        <title>The draft genome sequence of Williamsia sp. BULT 1.1 isolated from the semi-arid grassland soils from South Africa.</title>
        <authorList>
            <person name="Kabwe M.H."/>
            <person name="Govender N."/>
            <person name="Mutseka Lunga P."/>
            <person name="Vikram S."/>
            <person name="Makhalanyane T.P."/>
        </authorList>
    </citation>
    <scope>NUCLEOTIDE SEQUENCE [LARGE SCALE GENOMIC DNA]</scope>
    <source>
        <strain evidence="1 2">BULT 1.1</strain>
    </source>
</reference>
<sequence>MRLAEELRTWGRWGPDDELGAANWTTPAMVSAAAGLARRGQIFSLAIPMDRTGPQSGRTARVNPQHVMFKHGGDMLADGEAGLRGMRSTDDAVYMPLQASTQWDALCHIFYDGKAYNDRGPESVTSAGAKHNSITSIKERAAGRGVLVDLPRLLDVPWLEPGDSIGAEDLERWTGHHGVTIGEGDFVLLRTGHLERRRAEGWGDYVAGAAPGLGLSGAEWLVRRRIAAVASDTWGLEVLPSECPDIGHPVHVVLMVNAGVRIGEIWDLEALSEDCAHDGVHEFFLVAQPLPITGAVGSPINPIAIK</sequence>
<dbReference type="Gene3D" id="3.50.30.50">
    <property type="entry name" value="Putative cyclase"/>
    <property type="match status" value="1"/>
</dbReference>
<accession>A0A2G3PGL8</accession>